<keyword evidence="2" id="KW-1185">Reference proteome</keyword>
<sequence length="176" mass="19750">MDRKLSTQILAEMKLFAAFSAAEQRFIRRSLDVGLGRGKANLWARGPQELREIEAQKRRYRSLELIGACIPDDIDPEGTEPFIAPLINVAAADLAEGKLEDFEAFRFLYERLMGPRIRPWLLSAFCAAAALPAVHPDQRRNLLQSIPVQDAIAAGWSVRPSLFYPEWVDKVAEAVS</sequence>
<reference evidence="1" key="1">
    <citation type="submission" date="2022-05" db="EMBL/GenBank/DDBJ databases">
        <authorList>
            <person name="Jo J.-H."/>
            <person name="Im W.-T."/>
        </authorList>
    </citation>
    <scope>NUCLEOTIDE SEQUENCE</scope>
    <source>
        <strain evidence="1">RB56-2</strain>
    </source>
</reference>
<accession>A0ABT0SC10</accession>
<proteinExistence type="predicted"/>
<dbReference type="EMBL" id="JAMGBB010000001">
    <property type="protein sequence ID" value="MCL6741897.1"/>
    <property type="molecule type" value="Genomic_DNA"/>
</dbReference>
<name>A0ABT0SC10_9SPHN</name>
<dbReference type="Proteomes" id="UP001165383">
    <property type="component" value="Unassembled WGS sequence"/>
</dbReference>
<comment type="caution">
    <text evidence="1">The sequence shown here is derived from an EMBL/GenBank/DDBJ whole genome shotgun (WGS) entry which is preliminary data.</text>
</comment>
<dbReference type="RefSeq" id="WP_249916257.1">
    <property type="nucleotide sequence ID" value="NZ_JAMGBB010000001.1"/>
</dbReference>
<evidence type="ECO:0000313" key="1">
    <source>
        <dbReference type="EMBL" id="MCL6741897.1"/>
    </source>
</evidence>
<gene>
    <name evidence="1" type="ORF">LZ518_12240</name>
</gene>
<protein>
    <submittedName>
        <fullName evidence="1">Uncharacterized protein</fullName>
    </submittedName>
</protein>
<organism evidence="1 2">
    <name type="scientific">Sphingomonas brevis</name>
    <dbReference type="NCBI Taxonomy" id="2908206"/>
    <lineage>
        <taxon>Bacteria</taxon>
        <taxon>Pseudomonadati</taxon>
        <taxon>Pseudomonadota</taxon>
        <taxon>Alphaproteobacteria</taxon>
        <taxon>Sphingomonadales</taxon>
        <taxon>Sphingomonadaceae</taxon>
        <taxon>Sphingomonas</taxon>
    </lineage>
</organism>
<evidence type="ECO:0000313" key="2">
    <source>
        <dbReference type="Proteomes" id="UP001165383"/>
    </source>
</evidence>